<dbReference type="Gene3D" id="3.30.2350.10">
    <property type="entry name" value="Pseudouridine synthase"/>
    <property type="match status" value="1"/>
</dbReference>
<evidence type="ECO:0000256" key="4">
    <source>
        <dbReference type="ARBA" id="ARBA00036882"/>
    </source>
</evidence>
<dbReference type="SUPFAM" id="SSF55174">
    <property type="entry name" value="Alpha-L RNA-binding motif"/>
    <property type="match status" value="1"/>
</dbReference>
<dbReference type="InterPro" id="IPR002942">
    <property type="entry name" value="S4_RNA-bd"/>
</dbReference>
<dbReference type="GO" id="GO:0003723">
    <property type="term" value="F:RNA binding"/>
    <property type="evidence" value="ECO:0007669"/>
    <property type="project" value="UniProtKB-KW"/>
</dbReference>
<feature type="domain" description="Pseudouridine synthase RsuA/RluA-like" evidence="9">
    <location>
        <begin position="102"/>
        <end position="252"/>
    </location>
</feature>
<dbReference type="NCBIfam" id="NF008385">
    <property type="entry name" value="PRK11180.1"/>
    <property type="match status" value="1"/>
</dbReference>
<organism evidence="11 12">
    <name type="scientific">Elongatibacter sediminis</name>
    <dbReference type="NCBI Taxonomy" id="3119006"/>
    <lineage>
        <taxon>Bacteria</taxon>
        <taxon>Pseudomonadati</taxon>
        <taxon>Pseudomonadota</taxon>
        <taxon>Gammaproteobacteria</taxon>
        <taxon>Chromatiales</taxon>
        <taxon>Wenzhouxiangellaceae</taxon>
        <taxon>Elongatibacter</taxon>
    </lineage>
</organism>
<name>A0AAW9RL20_9GAMM</name>
<dbReference type="PANTHER" id="PTHR21600">
    <property type="entry name" value="MITOCHONDRIAL RNA PSEUDOURIDINE SYNTHASE"/>
    <property type="match status" value="1"/>
</dbReference>
<reference evidence="11 12" key="1">
    <citation type="submission" date="2024-02" db="EMBL/GenBank/DDBJ databases">
        <title>A novel Wenzhouxiangellaceae bacterium, isolated from coastal sediments.</title>
        <authorList>
            <person name="Du Z.-J."/>
            <person name="Ye Y.-Q."/>
            <person name="Zhang X.-Y."/>
        </authorList>
    </citation>
    <scope>NUCLEOTIDE SEQUENCE [LARGE SCALE GENOMIC DNA]</scope>
    <source>
        <strain evidence="11 12">CH-27</strain>
    </source>
</reference>
<evidence type="ECO:0000256" key="7">
    <source>
        <dbReference type="PROSITE-ProRule" id="PRU00182"/>
    </source>
</evidence>
<dbReference type="Pfam" id="PF01479">
    <property type="entry name" value="S4"/>
    <property type="match status" value="1"/>
</dbReference>
<evidence type="ECO:0000313" key="11">
    <source>
        <dbReference type="EMBL" id="MEJ8569623.1"/>
    </source>
</evidence>
<dbReference type="SUPFAM" id="SSF55120">
    <property type="entry name" value="Pseudouridine synthase"/>
    <property type="match status" value="1"/>
</dbReference>
<evidence type="ECO:0000256" key="1">
    <source>
        <dbReference type="ARBA" id="ARBA00010876"/>
    </source>
</evidence>
<dbReference type="InterPro" id="IPR050188">
    <property type="entry name" value="RluA_PseudoU_synthase"/>
</dbReference>
<evidence type="ECO:0000259" key="9">
    <source>
        <dbReference type="Pfam" id="PF00849"/>
    </source>
</evidence>
<dbReference type="PROSITE" id="PS50889">
    <property type="entry name" value="S4"/>
    <property type="match status" value="1"/>
</dbReference>
<dbReference type="InterPro" id="IPR006225">
    <property type="entry name" value="PsdUridine_synth_RluC/D"/>
</dbReference>
<dbReference type="PANTHER" id="PTHR21600:SF44">
    <property type="entry name" value="RIBOSOMAL LARGE SUBUNIT PSEUDOURIDINE SYNTHASE D"/>
    <property type="match status" value="1"/>
</dbReference>
<dbReference type="GO" id="GO:0000455">
    <property type="term" value="P:enzyme-directed rRNA pseudouridine synthesis"/>
    <property type="evidence" value="ECO:0007669"/>
    <property type="project" value="UniProtKB-ARBA"/>
</dbReference>
<dbReference type="EMBL" id="JAZHOG010000016">
    <property type="protein sequence ID" value="MEJ8569623.1"/>
    <property type="molecule type" value="Genomic_DNA"/>
</dbReference>
<dbReference type="GO" id="GO:0160140">
    <property type="term" value="F:23S rRNA pseudouridine(1911/1915/1917) synthase activity"/>
    <property type="evidence" value="ECO:0007669"/>
    <property type="project" value="UniProtKB-EC"/>
</dbReference>
<evidence type="ECO:0000256" key="6">
    <source>
        <dbReference type="PIRSR" id="PIRSR606225-1"/>
    </source>
</evidence>
<comment type="catalytic activity">
    <reaction evidence="4">
        <text>uridine(1911/1915/1917) in 23S rRNA = pseudouridine(1911/1915/1917) in 23S rRNA</text>
        <dbReference type="Rhea" id="RHEA:42524"/>
        <dbReference type="Rhea" id="RHEA-COMP:10097"/>
        <dbReference type="Rhea" id="RHEA-COMP:10098"/>
        <dbReference type="ChEBI" id="CHEBI:65314"/>
        <dbReference type="ChEBI" id="CHEBI:65315"/>
        <dbReference type="EC" id="5.4.99.23"/>
    </reaction>
</comment>
<comment type="catalytic activity">
    <reaction evidence="8">
        <text>a uridine in RNA = a pseudouridine in RNA</text>
        <dbReference type="Rhea" id="RHEA:48348"/>
        <dbReference type="Rhea" id="RHEA-COMP:12068"/>
        <dbReference type="Rhea" id="RHEA-COMP:12069"/>
        <dbReference type="ChEBI" id="CHEBI:65314"/>
        <dbReference type="ChEBI" id="CHEBI:65315"/>
    </reaction>
</comment>
<evidence type="ECO:0000259" key="10">
    <source>
        <dbReference type="Pfam" id="PF01479"/>
    </source>
</evidence>
<gene>
    <name evidence="11" type="primary">rluD</name>
    <name evidence="11" type="ORF">V3330_18490</name>
</gene>
<dbReference type="InterPro" id="IPR006224">
    <property type="entry name" value="PsdUridine_synth_RluA-like_CS"/>
</dbReference>
<dbReference type="Proteomes" id="UP001359886">
    <property type="component" value="Unassembled WGS sequence"/>
</dbReference>
<evidence type="ECO:0000256" key="5">
    <source>
        <dbReference type="ARBA" id="ARBA00056072"/>
    </source>
</evidence>
<dbReference type="Gene3D" id="3.10.290.10">
    <property type="entry name" value="RNA-binding S4 domain"/>
    <property type="match status" value="1"/>
</dbReference>
<accession>A0AAW9RL20</accession>
<feature type="domain" description="RNA-binding S4" evidence="10">
    <location>
        <begin position="30"/>
        <end position="74"/>
    </location>
</feature>
<dbReference type="InterPro" id="IPR020103">
    <property type="entry name" value="PsdUridine_synth_cat_dom_sf"/>
</dbReference>
<feature type="active site" evidence="6">
    <location>
        <position position="149"/>
    </location>
</feature>
<comment type="similarity">
    <text evidence="1 8">Belongs to the pseudouridine synthase RluA family.</text>
</comment>
<dbReference type="EC" id="5.4.99.-" evidence="8"/>
<proteinExistence type="inferred from homology"/>
<dbReference type="InterPro" id="IPR006145">
    <property type="entry name" value="PsdUridine_synth_RsuA/RluA"/>
</dbReference>
<sequence length="327" mass="35979">MTNPVDKPSGNDAGRIRLRAVADSAQAGCRFDQAAAVLFADYSRARLQKWIRSGALTVDGRREKPTFRLHGGEVLRIDAEPEPDTRAEAEPIPLDIVHADDDLIVVNKPAGLVVHPAAGHPAGTLQNALLHFDPELAAVPRAGIVHRLDKDTSGIMVVARSLRAHTRLVAQLQSRSMSRIYEAVVRGEMRRRGTVDQPIGRHPRDRKRMAVVPGGRPAITHYRVLTALGAFTHLQVSLETGRTHQIRVHMSHLGHPLVGDRQYGRKPGPVRGLDPRVVAAVREFPRQALHARTLVLRHPADDAECRFTTDLPEDFSGLLARLRGGDD</sequence>
<dbReference type="AlphaFoldDB" id="A0AAW9RL20"/>
<evidence type="ECO:0000256" key="2">
    <source>
        <dbReference type="ARBA" id="ARBA00022884"/>
    </source>
</evidence>
<dbReference type="NCBIfam" id="TIGR00005">
    <property type="entry name" value="rluA_subfam"/>
    <property type="match status" value="1"/>
</dbReference>
<keyword evidence="3 8" id="KW-0413">Isomerase</keyword>
<dbReference type="RefSeq" id="WP_354696948.1">
    <property type="nucleotide sequence ID" value="NZ_JAZHOG010000016.1"/>
</dbReference>
<dbReference type="CDD" id="cd02869">
    <property type="entry name" value="PseudoU_synth_RluA_like"/>
    <property type="match status" value="1"/>
</dbReference>
<evidence type="ECO:0000313" key="12">
    <source>
        <dbReference type="Proteomes" id="UP001359886"/>
    </source>
</evidence>
<evidence type="ECO:0000256" key="3">
    <source>
        <dbReference type="ARBA" id="ARBA00023235"/>
    </source>
</evidence>
<keyword evidence="2 7" id="KW-0694">RNA-binding</keyword>
<dbReference type="PROSITE" id="PS01129">
    <property type="entry name" value="PSI_RLU"/>
    <property type="match status" value="1"/>
</dbReference>
<evidence type="ECO:0000256" key="8">
    <source>
        <dbReference type="RuleBase" id="RU362028"/>
    </source>
</evidence>
<protein>
    <recommendedName>
        <fullName evidence="8">Pseudouridine synthase</fullName>
        <ecNumber evidence="8">5.4.99.-</ecNumber>
    </recommendedName>
</protein>
<dbReference type="InterPro" id="IPR036986">
    <property type="entry name" value="S4_RNA-bd_sf"/>
</dbReference>
<keyword evidence="12" id="KW-1185">Reference proteome</keyword>
<dbReference type="CDD" id="cd00165">
    <property type="entry name" value="S4"/>
    <property type="match status" value="1"/>
</dbReference>
<comment type="function">
    <text evidence="5">Responsible for synthesis of pseudouridine from uracil at positions 1911, 1915 and 1917 in 23S ribosomal RNA.</text>
</comment>
<dbReference type="Pfam" id="PF00849">
    <property type="entry name" value="PseudoU_synth_2"/>
    <property type="match status" value="1"/>
</dbReference>
<dbReference type="FunFam" id="3.30.2350.10:FF:000006">
    <property type="entry name" value="Pseudouridine synthase"/>
    <property type="match status" value="1"/>
</dbReference>
<comment type="caution">
    <text evidence="11">The sequence shown here is derived from an EMBL/GenBank/DDBJ whole genome shotgun (WGS) entry which is preliminary data.</text>
</comment>